<dbReference type="PROSITE" id="PS51755">
    <property type="entry name" value="OMPR_PHOB"/>
    <property type="match status" value="1"/>
</dbReference>
<gene>
    <name evidence="12" type="ORF">C8D86_10143</name>
</gene>
<dbReference type="InterPro" id="IPR039420">
    <property type="entry name" value="WalR-like"/>
</dbReference>
<feature type="modified residue" description="4-aspartylphosphate" evidence="8">
    <location>
        <position position="51"/>
    </location>
</feature>
<dbReference type="Gene3D" id="1.10.10.10">
    <property type="entry name" value="Winged helix-like DNA-binding domain superfamily/Winged helix DNA-binding domain"/>
    <property type="match status" value="1"/>
</dbReference>
<feature type="domain" description="OmpR/PhoB-type" evidence="11">
    <location>
        <begin position="124"/>
        <end position="218"/>
    </location>
</feature>
<dbReference type="AlphaFoldDB" id="A0A370H3Y7"/>
<evidence type="ECO:0000256" key="5">
    <source>
        <dbReference type="ARBA" id="ARBA00023015"/>
    </source>
</evidence>
<dbReference type="RefSeq" id="WP_114833280.1">
    <property type="nucleotide sequence ID" value="NZ_LR699114.1"/>
</dbReference>
<dbReference type="FunFam" id="3.40.50.2300:FF:000002">
    <property type="entry name" value="DNA-binding response regulator PhoP"/>
    <property type="match status" value="1"/>
</dbReference>
<dbReference type="SMART" id="SM00862">
    <property type="entry name" value="Trans_reg_C"/>
    <property type="match status" value="1"/>
</dbReference>
<dbReference type="EMBL" id="QQAX01000001">
    <property type="protein sequence ID" value="RDI48764.1"/>
    <property type="molecule type" value="Genomic_DNA"/>
</dbReference>
<dbReference type="OrthoDB" id="9802426at2"/>
<dbReference type="PROSITE" id="PS50110">
    <property type="entry name" value="RESPONSE_REGULATORY"/>
    <property type="match status" value="1"/>
</dbReference>
<keyword evidence="13" id="KW-1185">Reference proteome</keyword>
<evidence type="ECO:0000256" key="8">
    <source>
        <dbReference type="PROSITE-ProRule" id="PRU00169"/>
    </source>
</evidence>
<proteinExistence type="predicted"/>
<dbReference type="Pfam" id="PF00486">
    <property type="entry name" value="Trans_reg_C"/>
    <property type="match status" value="1"/>
</dbReference>
<reference evidence="12 13" key="1">
    <citation type="submission" date="2018-07" db="EMBL/GenBank/DDBJ databases">
        <title>Genomic Encyclopedia of Type Strains, Phase IV (KMG-IV): sequencing the most valuable type-strain genomes for metagenomic binning, comparative biology and taxonomic classification.</title>
        <authorList>
            <person name="Goeker M."/>
        </authorList>
    </citation>
    <scope>NUCLEOTIDE SEQUENCE [LARGE SCALE GENOMIC DNA]</scope>
    <source>
        <strain evidence="12 13">DSM 16500</strain>
    </source>
</reference>
<dbReference type="Proteomes" id="UP000254720">
    <property type="component" value="Unassembled WGS sequence"/>
</dbReference>
<keyword evidence="5" id="KW-0805">Transcription regulation</keyword>
<dbReference type="Gene3D" id="3.40.50.2300">
    <property type="match status" value="1"/>
</dbReference>
<evidence type="ECO:0000256" key="7">
    <source>
        <dbReference type="ARBA" id="ARBA00023163"/>
    </source>
</evidence>
<dbReference type="GO" id="GO:0006355">
    <property type="term" value="P:regulation of DNA-templated transcription"/>
    <property type="evidence" value="ECO:0007669"/>
    <property type="project" value="InterPro"/>
</dbReference>
<evidence type="ECO:0000313" key="13">
    <source>
        <dbReference type="Proteomes" id="UP000254720"/>
    </source>
</evidence>
<dbReference type="InterPro" id="IPR001867">
    <property type="entry name" value="OmpR/PhoB-type_DNA-bd"/>
</dbReference>
<protein>
    <submittedName>
        <fullName evidence="12">Two-component system response regulator QseB</fullName>
    </submittedName>
</protein>
<keyword evidence="4" id="KW-0902">Two-component regulatory system</keyword>
<evidence type="ECO:0000256" key="6">
    <source>
        <dbReference type="ARBA" id="ARBA00023125"/>
    </source>
</evidence>
<evidence type="ECO:0000256" key="4">
    <source>
        <dbReference type="ARBA" id="ARBA00023012"/>
    </source>
</evidence>
<name>A0A370H3Y7_9COXI</name>
<evidence type="ECO:0000259" key="10">
    <source>
        <dbReference type="PROSITE" id="PS50110"/>
    </source>
</evidence>
<evidence type="ECO:0000256" key="3">
    <source>
        <dbReference type="ARBA" id="ARBA00022553"/>
    </source>
</evidence>
<keyword evidence="3 8" id="KW-0597">Phosphoprotein</keyword>
<dbReference type="GO" id="GO:0032993">
    <property type="term" value="C:protein-DNA complex"/>
    <property type="evidence" value="ECO:0007669"/>
    <property type="project" value="TreeGrafter"/>
</dbReference>
<feature type="domain" description="Response regulatory" evidence="10">
    <location>
        <begin position="2"/>
        <end position="116"/>
    </location>
</feature>
<dbReference type="GO" id="GO:0000156">
    <property type="term" value="F:phosphorelay response regulator activity"/>
    <property type="evidence" value="ECO:0007669"/>
    <property type="project" value="TreeGrafter"/>
</dbReference>
<dbReference type="CDD" id="cd00383">
    <property type="entry name" value="trans_reg_C"/>
    <property type="match status" value="1"/>
</dbReference>
<feature type="DNA-binding region" description="OmpR/PhoB-type" evidence="9">
    <location>
        <begin position="124"/>
        <end position="218"/>
    </location>
</feature>
<dbReference type="GO" id="GO:0000976">
    <property type="term" value="F:transcription cis-regulatory region binding"/>
    <property type="evidence" value="ECO:0007669"/>
    <property type="project" value="TreeGrafter"/>
</dbReference>
<keyword evidence="7" id="KW-0804">Transcription</keyword>
<keyword evidence="2" id="KW-0963">Cytoplasm</keyword>
<evidence type="ECO:0000256" key="9">
    <source>
        <dbReference type="PROSITE-ProRule" id="PRU01091"/>
    </source>
</evidence>
<dbReference type="PANTHER" id="PTHR48111:SF35">
    <property type="entry name" value="TRANSCRIPTIONAL REGULATORY PROTEIN QSEB"/>
    <property type="match status" value="1"/>
</dbReference>
<dbReference type="SMART" id="SM00448">
    <property type="entry name" value="REC"/>
    <property type="match status" value="1"/>
</dbReference>
<keyword evidence="6 9" id="KW-0238">DNA-binding</keyword>
<comment type="caution">
    <text evidence="12">The sequence shown here is derived from an EMBL/GenBank/DDBJ whole genome shotgun (WGS) entry which is preliminary data.</text>
</comment>
<evidence type="ECO:0000259" key="11">
    <source>
        <dbReference type="PROSITE" id="PS51755"/>
    </source>
</evidence>
<comment type="subcellular location">
    <subcellularLocation>
        <location evidence="1">Cytoplasm</location>
    </subcellularLocation>
</comment>
<dbReference type="Gene3D" id="6.10.250.690">
    <property type="match status" value="1"/>
</dbReference>
<dbReference type="Pfam" id="PF00072">
    <property type="entry name" value="Response_reg"/>
    <property type="match status" value="1"/>
</dbReference>
<evidence type="ECO:0000256" key="1">
    <source>
        <dbReference type="ARBA" id="ARBA00004496"/>
    </source>
</evidence>
<sequence>MRILLVEDDELLGEGTRKGLIQDGYTVDWVKDGALADQALKTEKFDLVVLDLGLPKMPGITVLQNLRDRGDTTPVLILTARESVEDRVKGLDTGADDYLTKPFNLDELLARLRSLQRRFASRAAPLLVHNEIILDPASHTVSYKGEPVNLSRREFALLHVLLENAGRVLSREHLTQSLYGWGEEVDSNALEVHVHNLRKRFGQDFIRTVRGIGYTIEKSKDQK</sequence>
<dbReference type="InterPro" id="IPR036388">
    <property type="entry name" value="WH-like_DNA-bd_sf"/>
</dbReference>
<organism evidence="12 13">
    <name type="scientific">Aquicella lusitana</name>
    <dbReference type="NCBI Taxonomy" id="254246"/>
    <lineage>
        <taxon>Bacteria</taxon>
        <taxon>Pseudomonadati</taxon>
        <taxon>Pseudomonadota</taxon>
        <taxon>Gammaproteobacteria</taxon>
        <taxon>Legionellales</taxon>
        <taxon>Coxiellaceae</taxon>
        <taxon>Aquicella</taxon>
    </lineage>
</organism>
<dbReference type="InterPro" id="IPR011006">
    <property type="entry name" value="CheY-like_superfamily"/>
</dbReference>
<evidence type="ECO:0000313" key="12">
    <source>
        <dbReference type="EMBL" id="RDI48764.1"/>
    </source>
</evidence>
<dbReference type="GO" id="GO:0005829">
    <property type="term" value="C:cytosol"/>
    <property type="evidence" value="ECO:0007669"/>
    <property type="project" value="TreeGrafter"/>
</dbReference>
<dbReference type="InterPro" id="IPR001789">
    <property type="entry name" value="Sig_transdc_resp-reg_receiver"/>
</dbReference>
<accession>A0A370H3Y7</accession>
<dbReference type="PANTHER" id="PTHR48111">
    <property type="entry name" value="REGULATOR OF RPOS"/>
    <property type="match status" value="1"/>
</dbReference>
<dbReference type="CDD" id="cd17624">
    <property type="entry name" value="REC_OmpR_PmrA-like"/>
    <property type="match status" value="1"/>
</dbReference>
<evidence type="ECO:0000256" key="2">
    <source>
        <dbReference type="ARBA" id="ARBA00022490"/>
    </source>
</evidence>
<dbReference type="SUPFAM" id="SSF52172">
    <property type="entry name" value="CheY-like"/>
    <property type="match status" value="1"/>
</dbReference>